<dbReference type="Proteomes" id="UP001370348">
    <property type="component" value="Chromosome"/>
</dbReference>
<dbReference type="RefSeq" id="WP_394824410.1">
    <property type="nucleotide sequence ID" value="NZ_CP089984.1"/>
</dbReference>
<dbReference type="Pfam" id="PF13360">
    <property type="entry name" value="PQQ_2"/>
    <property type="match status" value="1"/>
</dbReference>
<organism evidence="2 3">
    <name type="scientific">Pendulispora albinea</name>
    <dbReference type="NCBI Taxonomy" id="2741071"/>
    <lineage>
        <taxon>Bacteria</taxon>
        <taxon>Pseudomonadati</taxon>
        <taxon>Myxococcota</taxon>
        <taxon>Myxococcia</taxon>
        <taxon>Myxococcales</taxon>
        <taxon>Sorangiineae</taxon>
        <taxon>Pendulisporaceae</taxon>
        <taxon>Pendulispora</taxon>
    </lineage>
</organism>
<keyword evidence="3" id="KW-1185">Reference proteome</keyword>
<dbReference type="InterPro" id="IPR002372">
    <property type="entry name" value="PQQ_rpt_dom"/>
</dbReference>
<name>A0ABZ2LWR7_9BACT</name>
<evidence type="ECO:0000259" key="1">
    <source>
        <dbReference type="Pfam" id="PF13360"/>
    </source>
</evidence>
<accession>A0ABZ2LWR7</accession>
<dbReference type="InterPro" id="IPR015943">
    <property type="entry name" value="WD40/YVTN_repeat-like_dom_sf"/>
</dbReference>
<evidence type="ECO:0000313" key="2">
    <source>
        <dbReference type="EMBL" id="WXB14785.1"/>
    </source>
</evidence>
<evidence type="ECO:0000313" key="3">
    <source>
        <dbReference type="Proteomes" id="UP001370348"/>
    </source>
</evidence>
<reference evidence="2 3" key="1">
    <citation type="submission" date="2021-12" db="EMBL/GenBank/DDBJ databases">
        <title>Discovery of the Pendulisporaceae a myxobacterial family with distinct sporulation behavior and unique specialized metabolism.</title>
        <authorList>
            <person name="Garcia R."/>
            <person name="Popoff A."/>
            <person name="Bader C.D."/>
            <person name="Loehr J."/>
            <person name="Walesch S."/>
            <person name="Walt C."/>
            <person name="Boldt J."/>
            <person name="Bunk B."/>
            <person name="Haeckl F.J.F.P.J."/>
            <person name="Gunesch A.P."/>
            <person name="Birkelbach J."/>
            <person name="Nuebel U."/>
            <person name="Pietschmann T."/>
            <person name="Bach T."/>
            <person name="Mueller R."/>
        </authorList>
    </citation>
    <scope>NUCLEOTIDE SEQUENCE [LARGE SCALE GENOMIC DNA]</scope>
    <source>
        <strain evidence="2 3">MSr11954</strain>
    </source>
</reference>
<dbReference type="SUPFAM" id="SSF50998">
    <property type="entry name" value="Quinoprotein alcohol dehydrogenase-like"/>
    <property type="match status" value="1"/>
</dbReference>
<protein>
    <submittedName>
        <fullName evidence="2">PQQ-binding-like beta-propeller repeat protein</fullName>
    </submittedName>
</protein>
<feature type="domain" description="Pyrrolo-quinoline quinone repeat" evidence="1">
    <location>
        <begin position="190"/>
        <end position="334"/>
    </location>
</feature>
<proteinExistence type="predicted"/>
<dbReference type="InterPro" id="IPR011047">
    <property type="entry name" value="Quinoprotein_ADH-like_sf"/>
</dbReference>
<sequence length="388" mass="42167">MAGFASWPDHGDEFAARVSSSGQLRWVHHFTTCNSGIAQELVVGPTDDVFVMTVGPIWLDAGNGRPTGDEWDAACRTHAPITPFPTERQRTARVVHFGSDGELLGQFDIPGARYENREPPKLFARTDGSLTAVGGQVIEGGPHLEIVHFAATGHLITRRAIAGTFDNDATASGKGFILTASQDPTSTSRRLHAFSWTGDRLWLADLASPQILYPGSIVAVHGNRIVVRLNDEDPTFVSLSAETGQRLWAASGGTDCGAPPKGPRTLRNTEVAIRRRRFDDTRATYCALDLQTGAVRTLFTLVSQPIVGLPHQKTVSPFVRGDAAVMSAGSLWVVGTYMARLTLDGLSIQADAKVWPYCDLHPVECFGHDDDWAVETYPEPFIARVPLR</sequence>
<dbReference type="EMBL" id="CP089984">
    <property type="protein sequence ID" value="WXB14785.1"/>
    <property type="molecule type" value="Genomic_DNA"/>
</dbReference>
<dbReference type="Gene3D" id="2.130.10.10">
    <property type="entry name" value="YVTN repeat-like/Quinoprotein amine dehydrogenase"/>
    <property type="match status" value="1"/>
</dbReference>
<gene>
    <name evidence="2" type="ORF">LZC94_44070</name>
</gene>